<sequence>MVNPTLQRNIVGSPNKRRDGCSENATLADPVPTEINGTTPSPHSKSVFGKLHPSLIQVAISSSFYLIVGSVCFYLLRHQMKGHKTNGIVDSVYFCIVTMTTVGYGDITPNTVLTKLLACAYVFIGMALVGLVLSKAADYMIEKQETFLVKAIRRHRKVGPAETREEVETRGVGYKCLLVFVLLQLLLVAGVIFLATIEKLDLIDAFYCVCITITTLGYGDVSFRTKGGRVFAVFWILTSTILLAQFFLYIAELKTESRQRALVNWVLTRRFTKGDLETADTSLDGVVDASEFVLHKLKEMGKISQDDISIILKEFENLDVDKSRNLSSSDLMQTRSSQSER</sequence>
<dbReference type="GO" id="GO:0030322">
    <property type="term" value="P:stabilization of membrane potential"/>
    <property type="evidence" value="ECO:0007669"/>
    <property type="project" value="TreeGrafter"/>
</dbReference>
<feature type="transmembrane region" description="Helical" evidence="10">
    <location>
        <begin position="176"/>
        <end position="196"/>
    </location>
</feature>
<evidence type="ECO:0000256" key="6">
    <source>
        <dbReference type="ARBA" id="ARBA00023065"/>
    </source>
</evidence>
<comment type="subcellular location">
    <subcellularLocation>
        <location evidence="1">Membrane</location>
        <topology evidence="1">Multi-pass membrane protein</topology>
    </subcellularLocation>
</comment>
<evidence type="ECO:0000256" key="4">
    <source>
        <dbReference type="ARBA" id="ARBA00022692"/>
    </source>
</evidence>
<dbReference type="Proteomes" id="UP000516437">
    <property type="component" value="Chromosome 4"/>
</dbReference>
<reference evidence="12 13" key="1">
    <citation type="journal article" date="2019" name="Plant Biotechnol. J.">
        <title>The red bayberry genome and genetic basis of sex determination.</title>
        <authorList>
            <person name="Jia H.M."/>
            <person name="Jia H.J."/>
            <person name="Cai Q.L."/>
            <person name="Wang Y."/>
            <person name="Zhao H.B."/>
            <person name="Yang W.F."/>
            <person name="Wang G.Y."/>
            <person name="Li Y.H."/>
            <person name="Zhan D.L."/>
            <person name="Shen Y.T."/>
            <person name="Niu Q.F."/>
            <person name="Chang L."/>
            <person name="Qiu J."/>
            <person name="Zhao L."/>
            <person name="Xie H.B."/>
            <person name="Fu W.Y."/>
            <person name="Jin J."/>
            <person name="Li X.W."/>
            <person name="Jiao Y."/>
            <person name="Zhou C.C."/>
            <person name="Tu T."/>
            <person name="Chai C.Y."/>
            <person name="Gao J.L."/>
            <person name="Fan L.J."/>
            <person name="van de Weg E."/>
            <person name="Wang J.Y."/>
            <person name="Gao Z.S."/>
        </authorList>
    </citation>
    <scope>NUCLEOTIDE SEQUENCE [LARGE SCALE GENOMIC DNA]</scope>
    <source>
        <tissue evidence="12">Leaves</tissue>
    </source>
</reference>
<feature type="transmembrane region" description="Helical" evidence="10">
    <location>
        <begin position="88"/>
        <end position="107"/>
    </location>
</feature>
<comment type="caution">
    <text evidence="12">The sequence shown here is derived from an EMBL/GenBank/DDBJ whole genome shotgun (WGS) entry which is preliminary data.</text>
</comment>
<dbReference type="PROSITE" id="PS00018">
    <property type="entry name" value="EF_HAND_1"/>
    <property type="match status" value="1"/>
</dbReference>
<evidence type="ECO:0000256" key="7">
    <source>
        <dbReference type="ARBA" id="ARBA00023136"/>
    </source>
</evidence>
<dbReference type="PANTHER" id="PTHR11003:SF291">
    <property type="entry name" value="IP11374P"/>
    <property type="match status" value="1"/>
</dbReference>
<dbReference type="InterPro" id="IPR003280">
    <property type="entry name" value="2pore_dom_K_chnl"/>
</dbReference>
<evidence type="ECO:0000256" key="9">
    <source>
        <dbReference type="SAM" id="MobiDB-lite"/>
    </source>
</evidence>
<evidence type="ECO:0000313" key="13">
    <source>
        <dbReference type="Proteomes" id="UP000516437"/>
    </source>
</evidence>
<dbReference type="AlphaFoldDB" id="A0A6A1VQE3"/>
<dbReference type="GO" id="GO:0015271">
    <property type="term" value="F:outward rectifier potassium channel activity"/>
    <property type="evidence" value="ECO:0007669"/>
    <property type="project" value="TreeGrafter"/>
</dbReference>
<evidence type="ECO:0000256" key="2">
    <source>
        <dbReference type="ARBA" id="ARBA00010159"/>
    </source>
</evidence>
<evidence type="ECO:0000256" key="8">
    <source>
        <dbReference type="ARBA" id="ARBA00023303"/>
    </source>
</evidence>
<keyword evidence="8 12" id="KW-0407">Ion channel</keyword>
<proteinExistence type="inferred from homology"/>
<dbReference type="Gene3D" id="1.10.287.70">
    <property type="match status" value="2"/>
</dbReference>
<feature type="domain" description="Potassium channel" evidence="11">
    <location>
        <begin position="182"/>
        <end position="253"/>
    </location>
</feature>
<dbReference type="SUPFAM" id="SSF81324">
    <property type="entry name" value="Voltage-gated potassium channels"/>
    <property type="match status" value="2"/>
</dbReference>
<evidence type="ECO:0000259" key="11">
    <source>
        <dbReference type="Pfam" id="PF07885"/>
    </source>
</evidence>
<dbReference type="InterPro" id="IPR018247">
    <property type="entry name" value="EF_Hand_1_Ca_BS"/>
</dbReference>
<accession>A0A6A1VQE3</accession>
<dbReference type="GO" id="GO:0005886">
    <property type="term" value="C:plasma membrane"/>
    <property type="evidence" value="ECO:0007669"/>
    <property type="project" value="TreeGrafter"/>
</dbReference>
<dbReference type="OrthoDB" id="415460at2759"/>
<dbReference type="Pfam" id="PF07885">
    <property type="entry name" value="Ion_trans_2"/>
    <property type="match status" value="2"/>
</dbReference>
<feature type="transmembrane region" description="Helical" evidence="10">
    <location>
        <begin position="231"/>
        <end position="251"/>
    </location>
</feature>
<comment type="similarity">
    <text evidence="2">Belongs to the two pore domain potassium channel (TC 1.A.1.7) family.</text>
</comment>
<evidence type="ECO:0000256" key="10">
    <source>
        <dbReference type="SAM" id="Phobius"/>
    </source>
</evidence>
<gene>
    <name evidence="12" type="ORF">CJ030_MR4G016289</name>
</gene>
<feature type="compositionally biased region" description="Polar residues" evidence="9">
    <location>
        <begin position="1"/>
        <end position="12"/>
    </location>
</feature>
<dbReference type="PANTHER" id="PTHR11003">
    <property type="entry name" value="POTASSIUM CHANNEL, SUBFAMILY K"/>
    <property type="match status" value="1"/>
</dbReference>
<feature type="region of interest" description="Disordered" evidence="9">
    <location>
        <begin position="1"/>
        <end position="42"/>
    </location>
</feature>
<dbReference type="EMBL" id="RXIC02000022">
    <property type="protein sequence ID" value="KAB1215114.1"/>
    <property type="molecule type" value="Genomic_DNA"/>
</dbReference>
<dbReference type="PRINTS" id="PR01333">
    <property type="entry name" value="2POREKCHANEL"/>
</dbReference>
<keyword evidence="13" id="KW-1185">Reference proteome</keyword>
<evidence type="ECO:0000256" key="1">
    <source>
        <dbReference type="ARBA" id="ARBA00004141"/>
    </source>
</evidence>
<dbReference type="GO" id="GO:0022841">
    <property type="term" value="F:potassium ion leak channel activity"/>
    <property type="evidence" value="ECO:0007669"/>
    <property type="project" value="TreeGrafter"/>
</dbReference>
<protein>
    <submittedName>
        <fullName evidence="12">Two-pore potassium channel 1</fullName>
    </submittedName>
</protein>
<keyword evidence="7 10" id="KW-0472">Membrane</keyword>
<feature type="domain" description="Potassium channel" evidence="11">
    <location>
        <begin position="63"/>
        <end position="141"/>
    </location>
</feature>
<feature type="transmembrane region" description="Helical" evidence="10">
    <location>
        <begin position="113"/>
        <end position="133"/>
    </location>
</feature>
<evidence type="ECO:0000256" key="5">
    <source>
        <dbReference type="ARBA" id="ARBA00022989"/>
    </source>
</evidence>
<keyword evidence="3" id="KW-0813">Transport</keyword>
<keyword evidence="4 10" id="KW-0812">Transmembrane</keyword>
<name>A0A6A1VQE3_9ROSI</name>
<keyword evidence="6" id="KW-0406">Ion transport</keyword>
<evidence type="ECO:0000313" key="12">
    <source>
        <dbReference type="EMBL" id="KAB1215114.1"/>
    </source>
</evidence>
<dbReference type="InterPro" id="IPR013099">
    <property type="entry name" value="K_chnl_dom"/>
</dbReference>
<dbReference type="GO" id="GO:0009705">
    <property type="term" value="C:plant-type vacuole membrane"/>
    <property type="evidence" value="ECO:0007669"/>
    <property type="project" value="TreeGrafter"/>
</dbReference>
<organism evidence="12 13">
    <name type="scientific">Morella rubra</name>
    <name type="common">Chinese bayberry</name>
    <dbReference type="NCBI Taxonomy" id="262757"/>
    <lineage>
        <taxon>Eukaryota</taxon>
        <taxon>Viridiplantae</taxon>
        <taxon>Streptophyta</taxon>
        <taxon>Embryophyta</taxon>
        <taxon>Tracheophyta</taxon>
        <taxon>Spermatophyta</taxon>
        <taxon>Magnoliopsida</taxon>
        <taxon>eudicotyledons</taxon>
        <taxon>Gunneridae</taxon>
        <taxon>Pentapetalae</taxon>
        <taxon>rosids</taxon>
        <taxon>fabids</taxon>
        <taxon>Fagales</taxon>
        <taxon>Myricaceae</taxon>
        <taxon>Morella</taxon>
    </lineage>
</organism>
<evidence type="ECO:0000256" key="3">
    <source>
        <dbReference type="ARBA" id="ARBA00022448"/>
    </source>
</evidence>
<feature type="transmembrane region" description="Helical" evidence="10">
    <location>
        <begin position="55"/>
        <end position="76"/>
    </location>
</feature>
<keyword evidence="5 10" id="KW-1133">Transmembrane helix</keyword>